<dbReference type="GO" id="GO:0006508">
    <property type="term" value="P:proteolysis"/>
    <property type="evidence" value="ECO:0007669"/>
    <property type="project" value="UniProtKB-KW"/>
</dbReference>
<dbReference type="GO" id="GO:0004252">
    <property type="term" value="F:serine-type endopeptidase activity"/>
    <property type="evidence" value="ECO:0007669"/>
    <property type="project" value="UniProtKB-UniRule"/>
</dbReference>
<dbReference type="SMART" id="SM00944">
    <property type="entry name" value="Pro-kuma_activ"/>
    <property type="match status" value="1"/>
</dbReference>
<evidence type="ECO:0000256" key="1">
    <source>
        <dbReference type="ARBA" id="ARBA00001910"/>
    </source>
</evidence>
<feature type="active site" description="Charge relay system" evidence="11">
    <location>
        <position position="485"/>
    </location>
</feature>
<comment type="caution">
    <text evidence="14">The sequence shown here is derived from an EMBL/GenBank/DDBJ whole genome shotgun (WGS) entry which is preliminary data.</text>
</comment>
<feature type="domain" description="Peptidase S53" evidence="13">
    <location>
        <begin position="205"/>
        <end position="569"/>
    </location>
</feature>
<proteinExistence type="predicted"/>
<evidence type="ECO:0000256" key="10">
    <source>
        <dbReference type="ARBA" id="ARBA00023145"/>
    </source>
</evidence>
<accession>A0AAD7K034</accession>
<dbReference type="Gene3D" id="3.40.50.200">
    <property type="entry name" value="Peptidase S8/S53 domain"/>
    <property type="match status" value="1"/>
</dbReference>
<keyword evidence="15" id="KW-1185">Reference proteome</keyword>
<dbReference type="Proteomes" id="UP001215598">
    <property type="component" value="Unassembled WGS sequence"/>
</dbReference>
<dbReference type="PANTHER" id="PTHR14218:SF15">
    <property type="entry name" value="TRIPEPTIDYL-PEPTIDASE 1"/>
    <property type="match status" value="1"/>
</dbReference>
<dbReference type="Pfam" id="PF09286">
    <property type="entry name" value="Pro-kuma_activ"/>
    <property type="match status" value="1"/>
</dbReference>
<comment type="subcellular location">
    <subcellularLocation>
        <location evidence="3">Secreted</location>
        <location evidence="3">Extracellular space</location>
    </subcellularLocation>
</comment>
<dbReference type="InterPro" id="IPR015366">
    <property type="entry name" value="S53_propep"/>
</dbReference>
<evidence type="ECO:0000256" key="5">
    <source>
        <dbReference type="ARBA" id="ARBA00022670"/>
    </source>
</evidence>
<feature type="binding site" evidence="11">
    <location>
        <position position="547"/>
    </location>
    <ligand>
        <name>Ca(2+)</name>
        <dbReference type="ChEBI" id="CHEBI:29108"/>
    </ligand>
</feature>
<evidence type="ECO:0000256" key="7">
    <source>
        <dbReference type="ARBA" id="ARBA00022801"/>
    </source>
</evidence>
<evidence type="ECO:0000313" key="15">
    <source>
        <dbReference type="Proteomes" id="UP001215598"/>
    </source>
</evidence>
<comment type="catalytic activity">
    <reaction evidence="1">
        <text>Release of an N-terminal tripeptide from a polypeptide.</text>
        <dbReference type="EC" id="3.4.14.10"/>
    </reaction>
</comment>
<dbReference type="Pfam" id="PF00082">
    <property type="entry name" value="Peptidase_S8"/>
    <property type="match status" value="1"/>
</dbReference>
<dbReference type="GO" id="GO:0008240">
    <property type="term" value="F:tripeptidyl-peptidase activity"/>
    <property type="evidence" value="ECO:0007669"/>
    <property type="project" value="UniProtKB-EC"/>
</dbReference>
<feature type="chain" id="PRO_5042103240" description="tripeptidyl-peptidase II" evidence="12">
    <location>
        <begin position="19"/>
        <end position="569"/>
    </location>
</feature>
<dbReference type="InterPro" id="IPR050819">
    <property type="entry name" value="Tripeptidyl-peptidase_I"/>
</dbReference>
<dbReference type="CDD" id="cd11377">
    <property type="entry name" value="Pro-peptidase_S53"/>
    <property type="match status" value="1"/>
</dbReference>
<feature type="binding site" evidence="11">
    <location>
        <position position="549"/>
    </location>
    <ligand>
        <name>Ca(2+)</name>
        <dbReference type="ChEBI" id="CHEBI:29108"/>
    </ligand>
</feature>
<gene>
    <name evidence="14" type="ORF">B0H16DRAFT_43607</name>
</gene>
<dbReference type="InterPro" id="IPR000209">
    <property type="entry name" value="Peptidase_S8/S53_dom"/>
</dbReference>
<keyword evidence="12" id="KW-0732">Signal</keyword>
<feature type="active site" description="Charge relay system" evidence="11">
    <location>
        <position position="285"/>
    </location>
</feature>
<dbReference type="PANTHER" id="PTHR14218">
    <property type="entry name" value="PROTEASE S8 TRIPEPTIDYL PEPTIDASE I CLN2"/>
    <property type="match status" value="1"/>
</dbReference>
<dbReference type="PROSITE" id="PS51695">
    <property type="entry name" value="SEDOLISIN"/>
    <property type="match status" value="1"/>
</dbReference>
<organism evidence="14 15">
    <name type="scientific">Mycena metata</name>
    <dbReference type="NCBI Taxonomy" id="1033252"/>
    <lineage>
        <taxon>Eukaryota</taxon>
        <taxon>Fungi</taxon>
        <taxon>Dikarya</taxon>
        <taxon>Basidiomycota</taxon>
        <taxon>Agaricomycotina</taxon>
        <taxon>Agaricomycetes</taxon>
        <taxon>Agaricomycetidae</taxon>
        <taxon>Agaricales</taxon>
        <taxon>Marasmiineae</taxon>
        <taxon>Mycenaceae</taxon>
        <taxon>Mycena</taxon>
    </lineage>
</organism>
<evidence type="ECO:0000256" key="6">
    <source>
        <dbReference type="ARBA" id="ARBA00022723"/>
    </source>
</evidence>
<evidence type="ECO:0000256" key="11">
    <source>
        <dbReference type="PROSITE-ProRule" id="PRU01032"/>
    </source>
</evidence>
<keyword evidence="6 11" id="KW-0479">Metal-binding</keyword>
<evidence type="ECO:0000256" key="8">
    <source>
        <dbReference type="ARBA" id="ARBA00022825"/>
    </source>
</evidence>
<evidence type="ECO:0000256" key="3">
    <source>
        <dbReference type="ARBA" id="ARBA00004239"/>
    </source>
</evidence>
<evidence type="ECO:0000313" key="14">
    <source>
        <dbReference type="EMBL" id="KAJ7775393.1"/>
    </source>
</evidence>
<feature type="binding site" evidence="11">
    <location>
        <position position="528"/>
    </location>
    <ligand>
        <name>Ca(2+)</name>
        <dbReference type="ChEBI" id="CHEBI:29108"/>
    </ligand>
</feature>
<evidence type="ECO:0000256" key="4">
    <source>
        <dbReference type="ARBA" id="ARBA00012462"/>
    </source>
</evidence>
<evidence type="ECO:0000256" key="12">
    <source>
        <dbReference type="SAM" id="SignalP"/>
    </source>
</evidence>
<evidence type="ECO:0000259" key="13">
    <source>
        <dbReference type="PROSITE" id="PS51695"/>
    </source>
</evidence>
<reference evidence="14" key="1">
    <citation type="submission" date="2023-03" db="EMBL/GenBank/DDBJ databases">
        <title>Massive genome expansion in bonnet fungi (Mycena s.s.) driven by repeated elements and novel gene families across ecological guilds.</title>
        <authorList>
            <consortium name="Lawrence Berkeley National Laboratory"/>
            <person name="Harder C.B."/>
            <person name="Miyauchi S."/>
            <person name="Viragh M."/>
            <person name="Kuo A."/>
            <person name="Thoen E."/>
            <person name="Andreopoulos B."/>
            <person name="Lu D."/>
            <person name="Skrede I."/>
            <person name="Drula E."/>
            <person name="Henrissat B."/>
            <person name="Morin E."/>
            <person name="Kohler A."/>
            <person name="Barry K."/>
            <person name="LaButti K."/>
            <person name="Morin E."/>
            <person name="Salamov A."/>
            <person name="Lipzen A."/>
            <person name="Mereny Z."/>
            <person name="Hegedus B."/>
            <person name="Baldrian P."/>
            <person name="Stursova M."/>
            <person name="Weitz H."/>
            <person name="Taylor A."/>
            <person name="Grigoriev I.V."/>
            <person name="Nagy L.G."/>
            <person name="Martin F."/>
            <person name="Kauserud H."/>
        </authorList>
    </citation>
    <scope>NUCLEOTIDE SEQUENCE</scope>
    <source>
        <strain evidence="14">CBHHK182m</strain>
    </source>
</reference>
<feature type="signal peptide" evidence="12">
    <location>
        <begin position="1"/>
        <end position="18"/>
    </location>
</feature>
<dbReference type="SUPFAM" id="SSF52743">
    <property type="entry name" value="Subtilisin-like"/>
    <property type="match status" value="1"/>
</dbReference>
<dbReference type="AlphaFoldDB" id="A0AAD7K034"/>
<protein>
    <recommendedName>
        <fullName evidence="4">tripeptidyl-peptidase II</fullName>
        <ecNumber evidence="4">3.4.14.10</ecNumber>
    </recommendedName>
</protein>
<sequence length="569" mass="59398">MAFLRFSSIAALVALAIATPTDRSALVLHEHRAQPASGFVSTGAAPSDAELTLRIALNPNNIAGLESELYAVSDPSSSRYGQHLTPEEVAKYVKPSPDALSAVTSWLQTNKISATAISPAGDVLQFKIPVSQANSLFNTEFSVFTHAATNESTIRTLQYSLPVELSAAVAYVHPTTTFSPPFAVPKPQPLPSNSKRDTDPTCADITTVSCLQGEYGIPTTSATQTNNVLGVSGYDNEFANFNDLKQFLAKYRPDLPATTKFDVELLDGGSNTQVTGFAGLEASLDIQYTVGVASGVPVKFISVGPLNNDTVSGFLDQINALISDPSRPTVLTTSYGFDEEDLTLPVAQGLCNAYAQLGALGTSILFSSGDGGVGGNEFECTTFVPTAPSTCPWVTSVGSSQTILENFTKNNFSEIGAAFSSGGFSNYFEAPAYQKDDVDAYISSLGDTYSGLFNTTGRGFPDVSAEGVNFVVVAGNETGLVSGTSASSPVFASVIALLNDELIAAGKSPLGFLNPFLYSPAGRAALNDVSDGKNPGCSTSGFNATVGWDPVTGLGSPNYPKLRTAVGLS</sequence>
<comment type="cofactor">
    <cofactor evidence="11">
        <name>Ca(2+)</name>
        <dbReference type="ChEBI" id="CHEBI:29108"/>
    </cofactor>
    <text evidence="11">Binds 1 Ca(2+) ion per subunit.</text>
</comment>
<dbReference type="InterPro" id="IPR030400">
    <property type="entry name" value="Sedolisin_dom"/>
</dbReference>
<dbReference type="EC" id="3.4.14.10" evidence="4"/>
<feature type="active site" description="Charge relay system" evidence="11">
    <location>
        <position position="281"/>
    </location>
</feature>
<name>A0AAD7K034_9AGAR</name>
<keyword evidence="5 11" id="KW-0645">Protease</keyword>
<keyword evidence="9 11" id="KW-0106">Calcium</keyword>
<keyword evidence="8 11" id="KW-0720">Serine protease</keyword>
<feature type="binding site" evidence="11">
    <location>
        <position position="529"/>
    </location>
    <ligand>
        <name>Ca(2+)</name>
        <dbReference type="ChEBI" id="CHEBI:29108"/>
    </ligand>
</feature>
<evidence type="ECO:0000256" key="9">
    <source>
        <dbReference type="ARBA" id="ARBA00022837"/>
    </source>
</evidence>
<dbReference type="EMBL" id="JARKIB010000010">
    <property type="protein sequence ID" value="KAJ7775393.1"/>
    <property type="molecule type" value="Genomic_DNA"/>
</dbReference>
<comment type="function">
    <text evidence="2">Secreted tripeptidyl-peptidase which degrades proteins at acidic pHs and is involved in virulence.</text>
</comment>
<keyword evidence="7 11" id="KW-0378">Hydrolase</keyword>
<dbReference type="SUPFAM" id="SSF54897">
    <property type="entry name" value="Protease propeptides/inhibitors"/>
    <property type="match status" value="1"/>
</dbReference>
<evidence type="ECO:0000256" key="2">
    <source>
        <dbReference type="ARBA" id="ARBA00002451"/>
    </source>
</evidence>
<dbReference type="CDD" id="cd04056">
    <property type="entry name" value="Peptidases_S53"/>
    <property type="match status" value="1"/>
</dbReference>
<dbReference type="GO" id="GO:0046872">
    <property type="term" value="F:metal ion binding"/>
    <property type="evidence" value="ECO:0007669"/>
    <property type="project" value="UniProtKB-UniRule"/>
</dbReference>
<keyword evidence="10" id="KW-0865">Zymogen</keyword>
<dbReference type="InterPro" id="IPR036852">
    <property type="entry name" value="Peptidase_S8/S53_dom_sf"/>
</dbReference>
<dbReference type="GO" id="GO:0005576">
    <property type="term" value="C:extracellular region"/>
    <property type="evidence" value="ECO:0007669"/>
    <property type="project" value="UniProtKB-SubCell"/>
</dbReference>